<dbReference type="KEGG" id="hvg:123402695"/>
<proteinExistence type="predicted"/>
<gene>
    <name evidence="1" type="primary">LOC123402695</name>
</gene>
<dbReference type="PANTHER" id="PTHR32246">
    <property type="entry name" value="INGRESSION PROTEIN FIC1"/>
    <property type="match status" value="1"/>
</dbReference>
<dbReference type="GeneID" id="123402695"/>
<sequence length="166" mass="17903">MARGTPVPSKADQFAGEWWSKSSAKLPSQLFKQATMLEVTVVSAKELAIGEFRRRLLDCPAYAAVHADSSAARTGVSSEKGAYNGYRYWGEPVIVTVPAECAAIYLEIYCQKHDEPVAATRVPVGDFNALPPGELHCLSYRLFDTGPAAGSRNGVVNITVKRLDGA</sequence>
<organism evidence="1 2">
    <name type="scientific">Hordeum vulgare subsp. vulgare</name>
    <name type="common">Domesticated barley</name>
    <dbReference type="NCBI Taxonomy" id="112509"/>
    <lineage>
        <taxon>Eukaryota</taxon>
        <taxon>Viridiplantae</taxon>
        <taxon>Streptophyta</taxon>
        <taxon>Embryophyta</taxon>
        <taxon>Tracheophyta</taxon>
        <taxon>Spermatophyta</taxon>
        <taxon>Magnoliopsida</taxon>
        <taxon>Liliopsida</taxon>
        <taxon>Poales</taxon>
        <taxon>Poaceae</taxon>
        <taxon>BOP clade</taxon>
        <taxon>Pooideae</taxon>
        <taxon>Triticodae</taxon>
        <taxon>Triticeae</taxon>
        <taxon>Hordeinae</taxon>
        <taxon>Hordeum</taxon>
    </lineage>
</organism>
<name>A0A8I6YEJ2_HORVV</name>
<dbReference type="EnsemblPlants" id="HORVU.MOREX.r3.6HG0623280.1">
    <property type="protein sequence ID" value="HORVU.MOREX.r3.6HG0623280.1.CDS1"/>
    <property type="gene ID" value="HORVU.MOREX.r3.6HG0623280"/>
</dbReference>
<evidence type="ECO:0000313" key="1">
    <source>
        <dbReference type="EnsemblPlants" id="HORVU.MOREX.r3.6HG0623280.1.CDS1"/>
    </source>
</evidence>
<reference evidence="1" key="2">
    <citation type="submission" date="2020-10" db="EMBL/GenBank/DDBJ databases">
        <authorList>
            <person name="Scholz U."/>
            <person name="Mascher M."/>
            <person name="Fiebig A."/>
        </authorList>
    </citation>
    <scope>NUCLEOTIDE SEQUENCE [LARGE SCALE GENOMIC DNA]</scope>
    <source>
        <strain evidence="1">cv. Morex</strain>
    </source>
</reference>
<dbReference type="Gramene" id="HORVU.MOREX.r2.6HG0517250.1">
    <property type="protein sequence ID" value="HORVU.MOREX.r2.6HG0517250.1.CDS.1"/>
    <property type="gene ID" value="HORVU.MOREX.r2.6HG0517250"/>
</dbReference>
<dbReference type="InterPro" id="IPR035892">
    <property type="entry name" value="C2_domain_sf"/>
</dbReference>
<dbReference type="Proteomes" id="UP000011116">
    <property type="component" value="Chromosome 6H"/>
</dbReference>
<evidence type="ECO:0000313" key="2">
    <source>
        <dbReference type="Proteomes" id="UP000011116"/>
    </source>
</evidence>
<dbReference type="AlphaFoldDB" id="A0A8I6YEJ2"/>
<dbReference type="Gramene" id="HORVU.MOREX.r3.6HG0623280.1">
    <property type="protein sequence ID" value="HORVU.MOREX.r3.6HG0623280.1.CDS1"/>
    <property type="gene ID" value="HORVU.MOREX.r3.6HG0623280"/>
</dbReference>
<dbReference type="PANTHER" id="PTHR32246:SF17">
    <property type="entry name" value="BON1-ASSOCIATED PROTEIN 2"/>
    <property type="match status" value="1"/>
</dbReference>
<dbReference type="SMR" id="A0A8I6YEJ2"/>
<keyword evidence="2" id="KW-1185">Reference proteome</keyword>
<accession>A0A8I6YEJ2</accession>
<protein>
    <submittedName>
        <fullName evidence="1">Uncharacterized protein</fullName>
    </submittedName>
</protein>
<dbReference type="SUPFAM" id="SSF49562">
    <property type="entry name" value="C2 domain (Calcium/lipid-binding domain, CaLB)"/>
    <property type="match status" value="1"/>
</dbReference>
<dbReference type="RefSeq" id="XP_044952569.1">
    <property type="nucleotide sequence ID" value="XM_045096634.1"/>
</dbReference>
<reference evidence="2" key="1">
    <citation type="journal article" date="2012" name="Nature">
        <title>A physical, genetic and functional sequence assembly of the barley genome.</title>
        <authorList>
            <consortium name="The International Barley Genome Sequencing Consortium"/>
            <person name="Mayer K.F."/>
            <person name="Waugh R."/>
            <person name="Brown J.W."/>
            <person name="Schulman A."/>
            <person name="Langridge P."/>
            <person name="Platzer M."/>
            <person name="Fincher G.B."/>
            <person name="Muehlbauer G.J."/>
            <person name="Sato K."/>
            <person name="Close T.J."/>
            <person name="Wise R.P."/>
            <person name="Stein N."/>
        </authorList>
    </citation>
    <scope>NUCLEOTIDE SEQUENCE [LARGE SCALE GENOMIC DNA]</scope>
    <source>
        <strain evidence="2">cv. Morex</strain>
    </source>
</reference>
<dbReference type="OrthoDB" id="884464at2759"/>
<reference evidence="1" key="3">
    <citation type="submission" date="2022-01" db="UniProtKB">
        <authorList>
            <consortium name="EnsemblPlants"/>
        </authorList>
    </citation>
    <scope>IDENTIFICATION</scope>
    <source>
        <strain evidence="1">subsp. vulgare</strain>
    </source>
</reference>